<dbReference type="Proteomes" id="UP000007129">
    <property type="component" value="Unassembled WGS sequence"/>
</dbReference>
<comment type="caution">
    <text evidence="3">The sequence shown here is derived from an EMBL/GenBank/DDBJ whole genome shotgun (WGS) entry which is preliminary data.</text>
</comment>
<dbReference type="VEuPathDB" id="FungiDB:MPH_00531"/>
<feature type="compositionally biased region" description="Acidic residues" evidence="1">
    <location>
        <begin position="179"/>
        <end position="189"/>
    </location>
</feature>
<dbReference type="InterPro" id="IPR038973">
    <property type="entry name" value="MutL/Mlh/Pms-like"/>
</dbReference>
<dbReference type="GO" id="GO:0030983">
    <property type="term" value="F:mismatched DNA binding"/>
    <property type="evidence" value="ECO:0007669"/>
    <property type="project" value="InterPro"/>
</dbReference>
<dbReference type="PANTHER" id="PTHR10073:SF41">
    <property type="entry name" value="MISMATCH REPAIR PROTEIN, PUTATIVE (AFU_ORTHOLOGUE AFUA_8G05820)-RELATED"/>
    <property type="match status" value="1"/>
</dbReference>
<reference evidence="3 4" key="1">
    <citation type="journal article" date="2012" name="BMC Genomics">
        <title>Tools to kill: Genome of one of the most destructive plant pathogenic fungi Macrophomina phaseolina.</title>
        <authorList>
            <person name="Islam M.S."/>
            <person name="Haque M.S."/>
            <person name="Islam M.M."/>
            <person name="Emdad E.M."/>
            <person name="Halim A."/>
            <person name="Hossen Q.M.M."/>
            <person name="Hossain M.Z."/>
            <person name="Ahmed B."/>
            <person name="Rahim S."/>
            <person name="Rahman M.S."/>
            <person name="Alam M.M."/>
            <person name="Hou S."/>
            <person name="Wan X."/>
            <person name="Saito J.A."/>
            <person name="Alam M."/>
        </authorList>
    </citation>
    <scope>NUCLEOTIDE SEQUENCE [LARGE SCALE GENOMIC DNA]</scope>
    <source>
        <strain evidence="3 4">MS6</strain>
    </source>
</reference>
<dbReference type="SMART" id="SM01340">
    <property type="entry name" value="DNA_mis_repair"/>
    <property type="match status" value="1"/>
</dbReference>
<dbReference type="InParanoid" id="K2RHP2"/>
<dbReference type="AlphaFoldDB" id="K2RHP2"/>
<dbReference type="EMBL" id="AHHD01000030">
    <property type="protein sequence ID" value="EKG22076.1"/>
    <property type="molecule type" value="Genomic_DNA"/>
</dbReference>
<evidence type="ECO:0000313" key="3">
    <source>
        <dbReference type="EMBL" id="EKG22076.1"/>
    </source>
</evidence>
<dbReference type="GO" id="GO:0140664">
    <property type="term" value="F:ATP-dependent DNA damage sensor activity"/>
    <property type="evidence" value="ECO:0007669"/>
    <property type="project" value="InterPro"/>
</dbReference>
<feature type="region of interest" description="Disordered" evidence="1">
    <location>
        <begin position="230"/>
        <end position="255"/>
    </location>
</feature>
<feature type="region of interest" description="Disordered" evidence="1">
    <location>
        <begin position="271"/>
        <end position="295"/>
    </location>
</feature>
<dbReference type="Gene3D" id="3.30.230.10">
    <property type="match status" value="1"/>
</dbReference>
<dbReference type="InterPro" id="IPR020568">
    <property type="entry name" value="Ribosomal_Su5_D2-typ_SF"/>
</dbReference>
<feature type="compositionally biased region" description="Polar residues" evidence="1">
    <location>
        <begin position="164"/>
        <end position="177"/>
    </location>
</feature>
<evidence type="ECO:0000256" key="1">
    <source>
        <dbReference type="SAM" id="MobiDB-lite"/>
    </source>
</evidence>
<dbReference type="InterPro" id="IPR014721">
    <property type="entry name" value="Ribsml_uS5_D2-typ_fold_subgr"/>
</dbReference>
<dbReference type="HOGENOM" id="CLU_450606_0_0_1"/>
<name>K2RHP2_MACPH</name>
<sequence>MDRKGYDWVYAPKPSVGVGGGVERVADVVWKVVGKDAAAQCAYSVRVVNGYTVEAFLPRSDAEGKKIAGHGYFLSIDARPVSAARGTMKLIAKAFREKLKKSNPALEDVKDPFIRMGIGCPPGSYDPNVEPSKDDLLFDDAGAVVAAVKDFLEAFYSSSLPAIEQSSDTTEVSNTGPQVEDDDDDEMTADGDIFDQLMDVSSVNLVEAVAAQQNQTQEVTALSSVMSDLNAGRSQVHEEQQTEYDGSPQPKRQRTWKYNMYDIDEDDFAMGDAELDNAPDNEPAENAADQQDLNDITLSNPWTMAKMNSKVRNPEPTNKAQQEQAPSQLIGFRRNLQTKPPSEPRNTQAKSHLLTPQPSSPFRESNSLEGRTIDPRALNMFHSRDIPTVTEASEQANGVHLLSPSNSVQLNSDDGFFPVSTKLSQQGMSNHAVTGGARARLGRGRRHISGIDGVNKAFKSPVNLDIRYWMAGTNRRTRESSTKNDAVVSKGSSSIAHNRSTAHHSNNGEAPAIELLRKIEKSLQALDRMTNGLSLTRSGDDMQCFFGSEWVEVMSSTVVQKWADRLGELLTQNAPAGFEKAKLREDLSFVVMEAVEKQRSGVSVGV</sequence>
<dbReference type="GO" id="GO:0016887">
    <property type="term" value="F:ATP hydrolysis activity"/>
    <property type="evidence" value="ECO:0007669"/>
    <property type="project" value="InterPro"/>
</dbReference>
<feature type="region of interest" description="Disordered" evidence="1">
    <location>
        <begin position="308"/>
        <end position="371"/>
    </location>
</feature>
<evidence type="ECO:0000259" key="2">
    <source>
        <dbReference type="SMART" id="SM01340"/>
    </source>
</evidence>
<proteinExistence type="predicted"/>
<feature type="compositionally biased region" description="Polar residues" evidence="1">
    <location>
        <begin position="315"/>
        <end position="327"/>
    </location>
</feature>
<dbReference type="OrthoDB" id="10263226at2759"/>
<evidence type="ECO:0000313" key="4">
    <source>
        <dbReference type="Proteomes" id="UP000007129"/>
    </source>
</evidence>
<dbReference type="GO" id="GO:0006298">
    <property type="term" value="P:mismatch repair"/>
    <property type="evidence" value="ECO:0007669"/>
    <property type="project" value="InterPro"/>
</dbReference>
<dbReference type="SUPFAM" id="SSF54211">
    <property type="entry name" value="Ribosomal protein S5 domain 2-like"/>
    <property type="match status" value="1"/>
</dbReference>
<dbReference type="STRING" id="1126212.K2RHP2"/>
<dbReference type="GO" id="GO:0032389">
    <property type="term" value="C:MutLalpha complex"/>
    <property type="evidence" value="ECO:0007669"/>
    <property type="project" value="TreeGrafter"/>
</dbReference>
<feature type="region of interest" description="Disordered" evidence="1">
    <location>
        <begin position="164"/>
        <end position="189"/>
    </location>
</feature>
<feature type="domain" description="DNA mismatch repair protein S5" evidence="2">
    <location>
        <begin position="29"/>
        <end position="153"/>
    </location>
</feature>
<dbReference type="eggNOG" id="KOG1978">
    <property type="taxonomic scope" value="Eukaryota"/>
</dbReference>
<feature type="compositionally biased region" description="Acidic residues" evidence="1">
    <location>
        <begin position="271"/>
        <end position="283"/>
    </location>
</feature>
<feature type="region of interest" description="Disordered" evidence="1">
    <location>
        <begin position="475"/>
        <end position="509"/>
    </location>
</feature>
<gene>
    <name evidence="3" type="ORF">MPH_00531</name>
</gene>
<feature type="compositionally biased region" description="Polar residues" evidence="1">
    <location>
        <begin position="490"/>
        <end position="508"/>
    </location>
</feature>
<dbReference type="Pfam" id="PF01119">
    <property type="entry name" value="DNA_mis_repair"/>
    <property type="match status" value="1"/>
</dbReference>
<dbReference type="GO" id="GO:0005524">
    <property type="term" value="F:ATP binding"/>
    <property type="evidence" value="ECO:0007669"/>
    <property type="project" value="InterPro"/>
</dbReference>
<dbReference type="InterPro" id="IPR013507">
    <property type="entry name" value="DNA_mismatch_S5_2-like"/>
</dbReference>
<feature type="compositionally biased region" description="Polar residues" evidence="1">
    <location>
        <begin position="335"/>
        <end position="369"/>
    </location>
</feature>
<dbReference type="PANTHER" id="PTHR10073">
    <property type="entry name" value="DNA MISMATCH REPAIR PROTEIN MLH, PMS, MUTL"/>
    <property type="match status" value="1"/>
</dbReference>
<protein>
    <submittedName>
        <fullName evidence="3">DNA mismatch repair protein</fullName>
    </submittedName>
</protein>
<accession>K2RHP2</accession>
<organism evidence="3 4">
    <name type="scientific">Macrophomina phaseolina (strain MS6)</name>
    <name type="common">Charcoal rot fungus</name>
    <dbReference type="NCBI Taxonomy" id="1126212"/>
    <lineage>
        <taxon>Eukaryota</taxon>
        <taxon>Fungi</taxon>
        <taxon>Dikarya</taxon>
        <taxon>Ascomycota</taxon>
        <taxon>Pezizomycotina</taxon>
        <taxon>Dothideomycetes</taxon>
        <taxon>Dothideomycetes incertae sedis</taxon>
        <taxon>Botryosphaeriales</taxon>
        <taxon>Botryosphaeriaceae</taxon>
        <taxon>Macrophomina</taxon>
    </lineage>
</organism>